<dbReference type="RefSeq" id="WP_343781867.1">
    <property type="nucleotide sequence ID" value="NZ_BAAACZ010000007.1"/>
</dbReference>
<evidence type="ECO:0000313" key="1">
    <source>
        <dbReference type="EMBL" id="GAA0454955.1"/>
    </source>
</evidence>
<dbReference type="CDD" id="cd07516">
    <property type="entry name" value="HAD_Pase"/>
    <property type="match status" value="1"/>
</dbReference>
<accession>A0ABN0ZQJ2</accession>
<dbReference type="InterPro" id="IPR036412">
    <property type="entry name" value="HAD-like_sf"/>
</dbReference>
<dbReference type="NCBIfam" id="TIGR00099">
    <property type="entry name" value="Cof-subfamily"/>
    <property type="match status" value="1"/>
</dbReference>
<dbReference type="Gene3D" id="3.40.50.1000">
    <property type="entry name" value="HAD superfamily/HAD-like"/>
    <property type="match status" value="1"/>
</dbReference>
<dbReference type="InterPro" id="IPR023214">
    <property type="entry name" value="HAD_sf"/>
</dbReference>
<dbReference type="GO" id="GO:0016787">
    <property type="term" value="F:hydrolase activity"/>
    <property type="evidence" value="ECO:0007669"/>
    <property type="project" value="UniProtKB-KW"/>
</dbReference>
<dbReference type="PROSITE" id="PS01228">
    <property type="entry name" value="COF_1"/>
    <property type="match status" value="1"/>
</dbReference>
<keyword evidence="1" id="KW-0378">Hydrolase</keyword>
<reference evidence="1 2" key="1">
    <citation type="journal article" date="2019" name="Int. J. Syst. Evol. Microbiol.">
        <title>The Global Catalogue of Microorganisms (GCM) 10K type strain sequencing project: providing services to taxonomists for standard genome sequencing and annotation.</title>
        <authorList>
            <consortium name="The Broad Institute Genomics Platform"/>
            <consortium name="The Broad Institute Genome Sequencing Center for Infectious Disease"/>
            <person name="Wu L."/>
            <person name="Ma J."/>
        </authorList>
    </citation>
    <scope>NUCLEOTIDE SEQUENCE [LARGE SCALE GENOMIC DNA]</scope>
    <source>
        <strain evidence="1 2">JCM 14193</strain>
    </source>
</reference>
<comment type="caution">
    <text evidence="1">The sequence shown here is derived from an EMBL/GenBank/DDBJ whole genome shotgun (WGS) entry which is preliminary data.</text>
</comment>
<keyword evidence="2" id="KW-1185">Reference proteome</keyword>
<dbReference type="Pfam" id="PF08282">
    <property type="entry name" value="Hydrolase_3"/>
    <property type="match status" value="1"/>
</dbReference>
<dbReference type="SUPFAM" id="SSF56784">
    <property type="entry name" value="HAD-like"/>
    <property type="match status" value="1"/>
</dbReference>
<dbReference type="NCBIfam" id="TIGR01484">
    <property type="entry name" value="HAD-SF-IIB"/>
    <property type="match status" value="1"/>
</dbReference>
<dbReference type="Gene3D" id="3.30.1240.10">
    <property type="match status" value="1"/>
</dbReference>
<dbReference type="SFLD" id="SFLDS00003">
    <property type="entry name" value="Haloacid_Dehalogenase"/>
    <property type="match status" value="1"/>
</dbReference>
<dbReference type="Proteomes" id="UP001500740">
    <property type="component" value="Unassembled WGS sequence"/>
</dbReference>
<evidence type="ECO:0000313" key="2">
    <source>
        <dbReference type="Proteomes" id="UP001500740"/>
    </source>
</evidence>
<dbReference type="PANTHER" id="PTHR10000">
    <property type="entry name" value="PHOSPHOSERINE PHOSPHATASE"/>
    <property type="match status" value="1"/>
</dbReference>
<dbReference type="EMBL" id="BAAACZ010000007">
    <property type="protein sequence ID" value="GAA0454955.1"/>
    <property type="molecule type" value="Genomic_DNA"/>
</dbReference>
<dbReference type="PANTHER" id="PTHR10000:SF23">
    <property type="entry name" value="5-AMINO-6-(5-PHOSPHO-D-RIBITYLAMINO)URACIL PHOSPHATASE YITU"/>
    <property type="match status" value="1"/>
</dbReference>
<dbReference type="SFLD" id="SFLDG01140">
    <property type="entry name" value="C2.B:_Phosphomannomutase_and_P"/>
    <property type="match status" value="1"/>
</dbReference>
<sequence>MKKHLIALDLDGTLLNNNKVISDQTLKTIESAKEAGHIVAIATGRPFRASKQYYQQMGLSSPIVNMNGAFTHHPKQVNWDHQHSPLPKDVAHDIVDTCYDVGVQNILAEIMDDVYIEYENNHDITKFFQFGLDTPATFGKIKDHLPQDPSSVLIHPFDDRVDAIRQTLTDRHASVVDHRKWGAPFHVIEVIRSDMHKAVGVQKIAKDYDIPKDRIIAFGDEDNDFEMIEYAGVGVAMDNGIDELKSLANEITSTNHDDGVAQFLQEYLNLPKIELTKNV</sequence>
<proteinExistence type="predicted"/>
<organism evidence="1 2">
    <name type="scientific">Alkalibacillus silvisoli</name>
    <dbReference type="NCBI Taxonomy" id="392823"/>
    <lineage>
        <taxon>Bacteria</taxon>
        <taxon>Bacillati</taxon>
        <taxon>Bacillota</taxon>
        <taxon>Bacilli</taxon>
        <taxon>Bacillales</taxon>
        <taxon>Bacillaceae</taxon>
        <taxon>Alkalibacillus</taxon>
    </lineage>
</organism>
<name>A0ABN0ZQJ2_9BACI</name>
<gene>
    <name evidence="1" type="ORF">GCM10008935_07250</name>
</gene>
<dbReference type="InterPro" id="IPR000150">
    <property type="entry name" value="Cof"/>
</dbReference>
<dbReference type="InterPro" id="IPR006379">
    <property type="entry name" value="HAD-SF_hydro_IIB"/>
</dbReference>
<protein>
    <submittedName>
        <fullName evidence="1">Cof-type HAD-IIB family hydrolase</fullName>
    </submittedName>
</protein>